<feature type="compositionally biased region" description="Low complexity" evidence="1">
    <location>
        <begin position="90"/>
        <end position="102"/>
    </location>
</feature>
<dbReference type="Proteomes" id="UP001281614">
    <property type="component" value="Unassembled WGS sequence"/>
</dbReference>
<sequence length="184" mass="20962">MLPSTSAPGWSRWVIGCWLGLRVRNRRPPPATLRGLIASAPPPPAIVYPYPTQSRPNRHFPDPNLVMVTKSRRVRRANVRFDPTKRRNTSSRSRNAPSNAINTAKAVRPSQRHDPSQNPRPRDLVHSTQQPKRSLPSHSFVRRQPLYRQHSILDIAEWSQRGQWLSAAACRLPCRGVARLPPFL</sequence>
<protein>
    <submittedName>
        <fullName evidence="2">Uncharacterized protein</fullName>
    </submittedName>
</protein>
<accession>A0AAD9YMW7</accession>
<keyword evidence="3" id="KW-1185">Reference proteome</keyword>
<dbReference type="AlphaFoldDB" id="A0AAD9YMW7"/>
<organism evidence="2 3">
    <name type="scientific">Colletotrichum kahawae</name>
    <name type="common">Coffee berry disease fungus</name>
    <dbReference type="NCBI Taxonomy" id="34407"/>
    <lineage>
        <taxon>Eukaryota</taxon>
        <taxon>Fungi</taxon>
        <taxon>Dikarya</taxon>
        <taxon>Ascomycota</taxon>
        <taxon>Pezizomycotina</taxon>
        <taxon>Sordariomycetes</taxon>
        <taxon>Hypocreomycetidae</taxon>
        <taxon>Glomerellales</taxon>
        <taxon>Glomerellaceae</taxon>
        <taxon>Colletotrichum</taxon>
        <taxon>Colletotrichum gloeosporioides species complex</taxon>
    </lineage>
</organism>
<proteinExistence type="predicted"/>
<dbReference type="EMBL" id="VYYT01000079">
    <property type="protein sequence ID" value="KAK2771639.1"/>
    <property type="molecule type" value="Genomic_DNA"/>
</dbReference>
<evidence type="ECO:0000256" key="1">
    <source>
        <dbReference type="SAM" id="MobiDB-lite"/>
    </source>
</evidence>
<gene>
    <name evidence="2" type="ORF">CKAH01_04214</name>
</gene>
<name>A0AAD9YMW7_COLKA</name>
<feature type="region of interest" description="Disordered" evidence="1">
    <location>
        <begin position="71"/>
        <end position="142"/>
    </location>
</feature>
<evidence type="ECO:0000313" key="3">
    <source>
        <dbReference type="Proteomes" id="UP001281614"/>
    </source>
</evidence>
<reference evidence="2" key="1">
    <citation type="submission" date="2023-02" db="EMBL/GenBank/DDBJ databases">
        <title>Colletotrichum kahawae CIFC_Que2 genome sequencing and assembly.</title>
        <authorList>
            <person name="Baroncelli R."/>
        </authorList>
    </citation>
    <scope>NUCLEOTIDE SEQUENCE</scope>
    <source>
        <strain evidence="2">CIFC_Que2</strain>
    </source>
</reference>
<evidence type="ECO:0000313" key="2">
    <source>
        <dbReference type="EMBL" id="KAK2771639.1"/>
    </source>
</evidence>
<comment type="caution">
    <text evidence="2">The sequence shown here is derived from an EMBL/GenBank/DDBJ whole genome shotgun (WGS) entry which is preliminary data.</text>
</comment>
<feature type="compositionally biased region" description="Basic and acidic residues" evidence="1">
    <location>
        <begin position="111"/>
        <end position="125"/>
    </location>
</feature>